<evidence type="ECO:0000313" key="1">
    <source>
        <dbReference type="EMBL" id="KKN76476.1"/>
    </source>
</evidence>
<dbReference type="AlphaFoldDB" id="A0A0F9VSN8"/>
<gene>
    <name evidence="1" type="ORF">LCGC14_0369850</name>
</gene>
<protein>
    <submittedName>
        <fullName evidence="1">Uncharacterized protein</fullName>
    </submittedName>
</protein>
<dbReference type="EMBL" id="LAZR01000295">
    <property type="protein sequence ID" value="KKN76476.1"/>
    <property type="molecule type" value="Genomic_DNA"/>
</dbReference>
<reference evidence="1" key="1">
    <citation type="journal article" date="2015" name="Nature">
        <title>Complex archaea that bridge the gap between prokaryotes and eukaryotes.</title>
        <authorList>
            <person name="Spang A."/>
            <person name="Saw J.H."/>
            <person name="Jorgensen S.L."/>
            <person name="Zaremba-Niedzwiedzka K."/>
            <person name="Martijn J."/>
            <person name="Lind A.E."/>
            <person name="van Eijk R."/>
            <person name="Schleper C."/>
            <person name="Guy L."/>
            <person name="Ettema T.J."/>
        </authorList>
    </citation>
    <scope>NUCLEOTIDE SEQUENCE</scope>
</reference>
<comment type="caution">
    <text evidence="1">The sequence shown here is derived from an EMBL/GenBank/DDBJ whole genome shotgun (WGS) entry which is preliminary data.</text>
</comment>
<proteinExistence type="predicted"/>
<sequence>MSEQAEIIKCPLCLKECEDNSSNRVYFTYNYLRQWNGDRDDGSWVKPRLLILCANCKKTHTDYLGESHLRDHPPLWAFKTRKAKTDTDLIRYKEGLSCIISEQRAVDERNRVIQMAKSLVRETEMSMPYSSLRIQYVDNVGEVLIEYQSCGDYRLPEYNVTSRPYHRRKKVTK</sequence>
<accession>A0A0F9VSN8</accession>
<organism evidence="1">
    <name type="scientific">marine sediment metagenome</name>
    <dbReference type="NCBI Taxonomy" id="412755"/>
    <lineage>
        <taxon>unclassified sequences</taxon>
        <taxon>metagenomes</taxon>
        <taxon>ecological metagenomes</taxon>
    </lineage>
</organism>
<name>A0A0F9VSN8_9ZZZZ</name>